<dbReference type="PROSITE" id="PS00770">
    <property type="entry name" value="AA_TRANSFER_CLASS_4"/>
    <property type="match status" value="1"/>
</dbReference>
<keyword evidence="7 11" id="KW-0100">Branched-chain amino acid biosynthesis</keyword>
<dbReference type="GO" id="GO:0009098">
    <property type="term" value="P:L-leucine biosynthetic process"/>
    <property type="evidence" value="ECO:0007669"/>
    <property type="project" value="TreeGrafter"/>
</dbReference>
<dbReference type="OrthoDB" id="1732691at2759"/>
<protein>
    <recommendedName>
        <fullName evidence="11">Branched-chain-amino-acid aminotransferase</fullName>
        <ecNumber evidence="11">2.6.1.42</ecNumber>
    </recommendedName>
</protein>
<dbReference type="PIRSF" id="PIRSF006468">
    <property type="entry name" value="BCAT1"/>
    <property type="match status" value="1"/>
</dbReference>
<dbReference type="GO" id="GO:0005739">
    <property type="term" value="C:mitochondrion"/>
    <property type="evidence" value="ECO:0007669"/>
    <property type="project" value="TreeGrafter"/>
</dbReference>
<dbReference type="InterPro" id="IPR033939">
    <property type="entry name" value="BCAT_family"/>
</dbReference>
<name>A0A6A6FFI5_9PEZI</name>
<dbReference type="GO" id="GO:0009099">
    <property type="term" value="P:L-valine biosynthetic process"/>
    <property type="evidence" value="ECO:0007669"/>
    <property type="project" value="TreeGrafter"/>
</dbReference>
<evidence type="ECO:0000256" key="8">
    <source>
        <dbReference type="PIRSR" id="PIRSR006468-1"/>
    </source>
</evidence>
<comment type="catalytic activity">
    <reaction evidence="11">
        <text>L-leucine + 2-oxoglutarate = 4-methyl-2-oxopentanoate + L-glutamate</text>
        <dbReference type="Rhea" id="RHEA:18321"/>
        <dbReference type="ChEBI" id="CHEBI:16810"/>
        <dbReference type="ChEBI" id="CHEBI:17865"/>
        <dbReference type="ChEBI" id="CHEBI:29985"/>
        <dbReference type="ChEBI" id="CHEBI:57427"/>
        <dbReference type="EC" id="2.6.1.42"/>
    </reaction>
</comment>
<evidence type="ECO:0000256" key="1">
    <source>
        <dbReference type="ARBA" id="ARBA00001933"/>
    </source>
</evidence>
<evidence type="ECO:0000256" key="5">
    <source>
        <dbReference type="ARBA" id="ARBA00022679"/>
    </source>
</evidence>
<dbReference type="Gene3D" id="3.20.10.10">
    <property type="entry name" value="D-amino Acid Aminotransferase, subunit A, domain 2"/>
    <property type="match status" value="1"/>
</dbReference>
<dbReference type="InterPro" id="IPR018300">
    <property type="entry name" value="Aminotrans_IV_CS"/>
</dbReference>
<keyword evidence="4 11" id="KW-0028">Amino-acid biosynthesis</keyword>
<proteinExistence type="inferred from homology"/>
<evidence type="ECO:0000256" key="11">
    <source>
        <dbReference type="RuleBase" id="RU004517"/>
    </source>
</evidence>
<comment type="similarity">
    <text evidence="2 9">Belongs to the class-IV pyridoxal-phosphate-dependent aminotransferase family.</text>
</comment>
<dbReference type="PANTHER" id="PTHR11825">
    <property type="entry name" value="SUBGROUP IIII AMINOTRANSFERASE"/>
    <property type="match status" value="1"/>
</dbReference>
<evidence type="ECO:0000256" key="2">
    <source>
        <dbReference type="ARBA" id="ARBA00009320"/>
    </source>
</evidence>
<dbReference type="InterPro" id="IPR043132">
    <property type="entry name" value="BCAT-like_C"/>
</dbReference>
<dbReference type="Gene3D" id="3.30.470.10">
    <property type="match status" value="1"/>
</dbReference>
<evidence type="ECO:0000313" key="13">
    <source>
        <dbReference type="Proteomes" id="UP000799539"/>
    </source>
</evidence>
<reference evidence="12" key="1">
    <citation type="journal article" date="2020" name="Stud. Mycol.">
        <title>101 Dothideomycetes genomes: a test case for predicting lifestyles and emergence of pathogens.</title>
        <authorList>
            <person name="Haridas S."/>
            <person name="Albert R."/>
            <person name="Binder M."/>
            <person name="Bloem J."/>
            <person name="Labutti K."/>
            <person name="Salamov A."/>
            <person name="Andreopoulos B."/>
            <person name="Baker S."/>
            <person name="Barry K."/>
            <person name="Bills G."/>
            <person name="Bluhm B."/>
            <person name="Cannon C."/>
            <person name="Castanera R."/>
            <person name="Culley D."/>
            <person name="Daum C."/>
            <person name="Ezra D."/>
            <person name="Gonzalez J."/>
            <person name="Henrissat B."/>
            <person name="Kuo A."/>
            <person name="Liang C."/>
            <person name="Lipzen A."/>
            <person name="Lutzoni F."/>
            <person name="Magnuson J."/>
            <person name="Mondo S."/>
            <person name="Nolan M."/>
            <person name="Ohm R."/>
            <person name="Pangilinan J."/>
            <person name="Park H.-J."/>
            <person name="Ramirez L."/>
            <person name="Alfaro M."/>
            <person name="Sun H."/>
            <person name="Tritt A."/>
            <person name="Yoshinaga Y."/>
            <person name="Zwiers L.-H."/>
            <person name="Turgeon B."/>
            <person name="Goodwin S."/>
            <person name="Spatafora J."/>
            <person name="Crous P."/>
            <person name="Grigoriev I."/>
        </authorList>
    </citation>
    <scope>NUCLEOTIDE SEQUENCE</scope>
    <source>
        <strain evidence="12">SCOH1-5</strain>
    </source>
</reference>
<evidence type="ECO:0000256" key="3">
    <source>
        <dbReference type="ARBA" id="ARBA00022576"/>
    </source>
</evidence>
<dbReference type="AlphaFoldDB" id="A0A6A6FFI5"/>
<dbReference type="NCBIfam" id="NF009897">
    <property type="entry name" value="PRK13357.1"/>
    <property type="match status" value="1"/>
</dbReference>
<dbReference type="InterPro" id="IPR001544">
    <property type="entry name" value="Aminotrans_IV"/>
</dbReference>
<dbReference type="FunFam" id="3.30.470.10:FF:000005">
    <property type="entry name" value="Branched-chain-amino-acid aminotransferase"/>
    <property type="match status" value="1"/>
</dbReference>
<accession>A0A6A6FFI5</accession>
<organism evidence="12 13">
    <name type="scientific">Cercospora zeae-maydis SCOH1-5</name>
    <dbReference type="NCBI Taxonomy" id="717836"/>
    <lineage>
        <taxon>Eukaryota</taxon>
        <taxon>Fungi</taxon>
        <taxon>Dikarya</taxon>
        <taxon>Ascomycota</taxon>
        <taxon>Pezizomycotina</taxon>
        <taxon>Dothideomycetes</taxon>
        <taxon>Dothideomycetidae</taxon>
        <taxon>Mycosphaerellales</taxon>
        <taxon>Mycosphaerellaceae</taxon>
        <taxon>Cercospora</taxon>
    </lineage>
</organism>
<evidence type="ECO:0000256" key="4">
    <source>
        <dbReference type="ARBA" id="ARBA00022605"/>
    </source>
</evidence>
<evidence type="ECO:0000256" key="6">
    <source>
        <dbReference type="ARBA" id="ARBA00022898"/>
    </source>
</evidence>
<dbReference type="CDD" id="cd01557">
    <property type="entry name" value="BCAT_beta_family"/>
    <property type="match status" value="1"/>
</dbReference>
<keyword evidence="5 11" id="KW-0808">Transferase</keyword>
<keyword evidence="6 10" id="KW-0663">Pyridoxal phosphate</keyword>
<comment type="catalytic activity">
    <reaction evidence="11">
        <text>L-isoleucine + 2-oxoglutarate = (S)-3-methyl-2-oxopentanoate + L-glutamate</text>
        <dbReference type="Rhea" id="RHEA:24801"/>
        <dbReference type="ChEBI" id="CHEBI:16810"/>
        <dbReference type="ChEBI" id="CHEBI:29985"/>
        <dbReference type="ChEBI" id="CHEBI:35146"/>
        <dbReference type="ChEBI" id="CHEBI:58045"/>
        <dbReference type="EC" id="2.6.1.42"/>
    </reaction>
</comment>
<evidence type="ECO:0000256" key="10">
    <source>
        <dbReference type="RuleBase" id="RU004516"/>
    </source>
</evidence>
<evidence type="ECO:0000256" key="7">
    <source>
        <dbReference type="ARBA" id="ARBA00023304"/>
    </source>
</evidence>
<feature type="modified residue" description="N6-(pyridoxal phosphate)lysine" evidence="8">
    <location>
        <position position="259"/>
    </location>
</feature>
<dbReference type="EC" id="2.6.1.42" evidence="11"/>
<evidence type="ECO:0000313" key="12">
    <source>
        <dbReference type="EMBL" id="KAF2212176.1"/>
    </source>
</evidence>
<evidence type="ECO:0000256" key="9">
    <source>
        <dbReference type="RuleBase" id="RU004106"/>
    </source>
</evidence>
<gene>
    <name evidence="12" type="ORF">CERZMDRAFT_67854</name>
</gene>
<dbReference type="GO" id="GO:0004084">
    <property type="term" value="F:branched-chain-amino-acid transaminase activity"/>
    <property type="evidence" value="ECO:0007669"/>
    <property type="project" value="UniProtKB-EC"/>
</dbReference>
<dbReference type="Proteomes" id="UP000799539">
    <property type="component" value="Unassembled WGS sequence"/>
</dbReference>
<dbReference type="InterPro" id="IPR036038">
    <property type="entry name" value="Aminotransferase-like"/>
</dbReference>
<dbReference type="EMBL" id="ML992673">
    <property type="protein sequence ID" value="KAF2212176.1"/>
    <property type="molecule type" value="Genomic_DNA"/>
</dbReference>
<dbReference type="FunFam" id="3.20.10.10:FF:000004">
    <property type="entry name" value="Branched-chain-amino-acid aminotransferase"/>
    <property type="match status" value="1"/>
</dbReference>
<dbReference type="NCBIfam" id="TIGR01123">
    <property type="entry name" value="ilvE_II"/>
    <property type="match status" value="1"/>
</dbReference>
<dbReference type="InterPro" id="IPR043131">
    <property type="entry name" value="BCAT-like_N"/>
</dbReference>
<dbReference type="PANTHER" id="PTHR11825:SF44">
    <property type="entry name" value="BRANCHED-CHAIN-AMINO-ACID AMINOTRANSFERASE"/>
    <property type="match status" value="1"/>
</dbReference>
<dbReference type="SUPFAM" id="SSF56752">
    <property type="entry name" value="D-aminoacid aminotransferase-like PLP-dependent enzymes"/>
    <property type="match status" value="1"/>
</dbReference>
<keyword evidence="3 11" id="KW-0032">Aminotransferase</keyword>
<sequence>MALRTIFTRSSCCCTATRASSRASSSQLLLTNKPITKCSFSTTTTQLSNLRAPDASDPRLSAIDPSTLTITRTTTPKPLTPNSDLIFGRSFTDHMLSLEWTASDGWLPPRITPYQNLSLDPATCVLHYAFEAFEGMKAYKDSKGNVRLFRPEMNMKRMNKSAARIALPTFEGGKVIELLREFVRLEERFIPSQKGYSLYIRPNIIGTQRTLGVGPPGSAMLYVIASPVGPYYPTGFKAVSLEATDYAVRAWPGGVGASKLGANYAPCIVPQMQAAARGFHQNLWLFKDLDPETGLEEDYVTEVGTMNFFVAIQGKDGQKELMTAPLDGTILEGVVRDSVLALARERMEPKGWKVSERRFTMRELVEAAKEGRLLEVFGSGTAATVSPVRAISYKGELVDCGLPAGEEVGPIVKQMKDWIEGIQYGEEEHPWR</sequence>
<comment type="cofactor">
    <cofactor evidence="1 10">
        <name>pyridoxal 5'-phosphate</name>
        <dbReference type="ChEBI" id="CHEBI:597326"/>
    </cofactor>
</comment>
<keyword evidence="13" id="KW-1185">Reference proteome</keyword>
<dbReference type="Pfam" id="PF01063">
    <property type="entry name" value="Aminotran_4"/>
    <property type="match status" value="1"/>
</dbReference>
<dbReference type="InterPro" id="IPR005786">
    <property type="entry name" value="B_amino_transII"/>
</dbReference>
<comment type="catalytic activity">
    <reaction evidence="11">
        <text>L-valine + 2-oxoglutarate = 3-methyl-2-oxobutanoate + L-glutamate</text>
        <dbReference type="Rhea" id="RHEA:24813"/>
        <dbReference type="ChEBI" id="CHEBI:11851"/>
        <dbReference type="ChEBI" id="CHEBI:16810"/>
        <dbReference type="ChEBI" id="CHEBI:29985"/>
        <dbReference type="ChEBI" id="CHEBI:57762"/>
        <dbReference type="EC" id="2.6.1.42"/>
    </reaction>
</comment>